<feature type="transmembrane region" description="Helical" evidence="1">
    <location>
        <begin position="36"/>
        <end position="58"/>
    </location>
</feature>
<keyword evidence="1" id="KW-1133">Transmembrane helix</keyword>
<protein>
    <submittedName>
        <fullName evidence="2">Uncharacterized protein</fullName>
    </submittedName>
</protein>
<reference evidence="2 3" key="1">
    <citation type="submission" date="2007-08" db="EMBL/GenBank/DDBJ databases">
        <authorList>
            <person name="Fulton L."/>
            <person name="Clifton S."/>
            <person name="Fulton B."/>
            <person name="Xu J."/>
            <person name="Minx P."/>
            <person name="Pepin K.H."/>
            <person name="Johnson M."/>
            <person name="Thiruvilangam P."/>
            <person name="Bhonagiri V."/>
            <person name="Nash W.E."/>
            <person name="Mardis E.R."/>
            <person name="Wilson R.K."/>
        </authorList>
    </citation>
    <scope>NUCLEOTIDE SEQUENCE [LARGE SCALE GENOMIC DNA]</scope>
    <source>
        <strain evidence="3">ATCC BAA-613 / DSM 15670 / CCUG 46953 / JCM 12243 / WAL 16351</strain>
    </source>
</reference>
<name>A8S3F9_ENTBW</name>
<feature type="transmembrane region" description="Helical" evidence="1">
    <location>
        <begin position="100"/>
        <end position="124"/>
    </location>
</feature>
<reference evidence="2 3" key="2">
    <citation type="submission" date="2007-09" db="EMBL/GenBank/DDBJ databases">
        <title>Draft genome sequence of Clostridium bolteae (ATCC BAA-613).</title>
        <authorList>
            <person name="Sudarsanam P."/>
            <person name="Ley R."/>
            <person name="Guruge J."/>
            <person name="Turnbaugh P.J."/>
            <person name="Mahowald M."/>
            <person name="Liep D."/>
            <person name="Gordon J."/>
        </authorList>
    </citation>
    <scope>NUCLEOTIDE SEQUENCE [LARGE SCALE GENOMIC DNA]</scope>
    <source>
        <strain evidence="3">ATCC BAA-613 / DSM 15670 / CCUG 46953 / JCM 12243 / WAL 16351</strain>
    </source>
</reference>
<evidence type="ECO:0000256" key="1">
    <source>
        <dbReference type="SAM" id="Phobius"/>
    </source>
</evidence>
<organism evidence="2 3">
    <name type="scientific">Enterocloster bolteae (strain ATCC BAA-613 / DSM 15670 / CCUG 46953 / JCM 12243 / WAL 16351)</name>
    <name type="common">Clostridium bolteae</name>
    <dbReference type="NCBI Taxonomy" id="411902"/>
    <lineage>
        <taxon>Bacteria</taxon>
        <taxon>Bacillati</taxon>
        <taxon>Bacillota</taxon>
        <taxon>Clostridia</taxon>
        <taxon>Lachnospirales</taxon>
        <taxon>Lachnospiraceae</taxon>
        <taxon>Enterocloster</taxon>
    </lineage>
</organism>
<feature type="transmembrane region" description="Helical" evidence="1">
    <location>
        <begin position="130"/>
        <end position="151"/>
    </location>
</feature>
<dbReference type="eggNOG" id="ENOG5032U6Z">
    <property type="taxonomic scope" value="Bacteria"/>
</dbReference>
<dbReference type="PaxDb" id="411902-CLOBOL_06602"/>
<evidence type="ECO:0000313" key="3">
    <source>
        <dbReference type="Proteomes" id="UP000005396"/>
    </source>
</evidence>
<gene>
    <name evidence="2" type="ORF">CLOBOL_06602</name>
</gene>
<dbReference type="AlphaFoldDB" id="A8S3F9"/>
<keyword evidence="1" id="KW-0472">Membrane</keyword>
<dbReference type="EMBL" id="ABCC02000057">
    <property type="protein sequence ID" value="EDP12970.1"/>
    <property type="molecule type" value="Genomic_DNA"/>
</dbReference>
<dbReference type="Proteomes" id="UP000005396">
    <property type="component" value="Unassembled WGS sequence"/>
</dbReference>
<comment type="caution">
    <text evidence="2">The sequence shown here is derived from an EMBL/GenBank/DDBJ whole genome shotgun (WGS) entry which is preliminary data.</text>
</comment>
<proteinExistence type="predicted"/>
<dbReference type="HOGENOM" id="CLU_135496_0_0_9"/>
<keyword evidence="1" id="KW-0812">Transmembrane</keyword>
<accession>A8S3F9</accession>
<feature type="transmembrane region" description="Helical" evidence="1">
    <location>
        <begin position="70"/>
        <end position="88"/>
    </location>
</feature>
<evidence type="ECO:0000313" key="2">
    <source>
        <dbReference type="EMBL" id="EDP12970.1"/>
    </source>
</evidence>
<sequence length="153" mass="16355">MIVFCFINALYYIQIKPTSVDLIKIKEVLYMKKSSFAAMISGTVSGVLFALGMCMALIPEWGAFKPGLALGSAGLALALITVLIWRRMEHKEPVRFSGKVILSIVIGIAGAMAFGVGMCFSMIWGKMTAGIVIGLAGIVILLCLIPLAIGIKE</sequence>